<keyword evidence="1" id="KW-0175">Coiled coil</keyword>
<feature type="coiled-coil region" evidence="1">
    <location>
        <begin position="866"/>
        <end position="938"/>
    </location>
</feature>
<dbReference type="InterPro" id="IPR016024">
    <property type="entry name" value="ARM-type_fold"/>
</dbReference>
<feature type="compositionally biased region" description="Low complexity" evidence="2">
    <location>
        <begin position="1621"/>
        <end position="1633"/>
    </location>
</feature>
<feature type="domain" description="TIR" evidence="4">
    <location>
        <begin position="1042"/>
        <end position="1155"/>
    </location>
</feature>
<dbReference type="PROSITE" id="PS50017">
    <property type="entry name" value="DEATH_DOMAIN"/>
    <property type="match status" value="1"/>
</dbReference>
<feature type="compositionally biased region" description="Basic and acidic residues" evidence="2">
    <location>
        <begin position="1533"/>
        <end position="1550"/>
    </location>
</feature>
<organism evidence="5 6">
    <name type="scientific">Aplysia californica</name>
    <name type="common">California sea hare</name>
    <dbReference type="NCBI Taxonomy" id="6500"/>
    <lineage>
        <taxon>Eukaryota</taxon>
        <taxon>Metazoa</taxon>
        <taxon>Spiralia</taxon>
        <taxon>Lophotrochozoa</taxon>
        <taxon>Mollusca</taxon>
        <taxon>Gastropoda</taxon>
        <taxon>Heterobranchia</taxon>
        <taxon>Euthyneura</taxon>
        <taxon>Tectipleura</taxon>
        <taxon>Aplysiida</taxon>
        <taxon>Aplysioidea</taxon>
        <taxon>Aplysiidae</taxon>
        <taxon>Aplysia</taxon>
    </lineage>
</organism>
<evidence type="ECO:0000313" key="6">
    <source>
        <dbReference type="RefSeq" id="XP_012937829.1"/>
    </source>
</evidence>
<evidence type="ECO:0000259" key="3">
    <source>
        <dbReference type="PROSITE" id="PS50017"/>
    </source>
</evidence>
<feature type="compositionally biased region" description="Polar residues" evidence="2">
    <location>
        <begin position="1396"/>
        <end position="1407"/>
    </location>
</feature>
<dbReference type="SUPFAM" id="SSF48371">
    <property type="entry name" value="ARM repeat"/>
    <property type="match status" value="1"/>
</dbReference>
<protein>
    <submittedName>
        <fullName evidence="6">Uncharacterized protein LOC101855561</fullName>
    </submittedName>
</protein>
<dbReference type="SUPFAM" id="SSF52200">
    <property type="entry name" value="Toll/Interleukin receptor TIR domain"/>
    <property type="match status" value="2"/>
</dbReference>
<dbReference type="Pfam" id="PF00531">
    <property type="entry name" value="Death"/>
    <property type="match status" value="1"/>
</dbReference>
<dbReference type="InterPro" id="IPR035897">
    <property type="entry name" value="Toll_tir_struct_dom_sf"/>
</dbReference>
<evidence type="ECO:0000256" key="2">
    <source>
        <dbReference type="SAM" id="MobiDB-lite"/>
    </source>
</evidence>
<evidence type="ECO:0000256" key="1">
    <source>
        <dbReference type="SAM" id="Coils"/>
    </source>
</evidence>
<feature type="compositionally biased region" description="Basic and acidic residues" evidence="2">
    <location>
        <begin position="1410"/>
        <end position="1429"/>
    </location>
</feature>
<feature type="compositionally biased region" description="Low complexity" evidence="2">
    <location>
        <begin position="1581"/>
        <end position="1594"/>
    </location>
</feature>
<dbReference type="Proteomes" id="UP000694888">
    <property type="component" value="Unplaced"/>
</dbReference>
<dbReference type="Gene3D" id="1.10.533.10">
    <property type="entry name" value="Death Domain, Fas"/>
    <property type="match status" value="1"/>
</dbReference>
<evidence type="ECO:0000259" key="4">
    <source>
        <dbReference type="PROSITE" id="PS50104"/>
    </source>
</evidence>
<feature type="compositionally biased region" description="Polar residues" evidence="2">
    <location>
        <begin position="1659"/>
        <end position="1671"/>
    </location>
</feature>
<feature type="compositionally biased region" description="Basic and acidic residues" evidence="2">
    <location>
        <begin position="1376"/>
        <end position="1394"/>
    </location>
</feature>
<evidence type="ECO:0000313" key="5">
    <source>
        <dbReference type="Proteomes" id="UP000694888"/>
    </source>
</evidence>
<feature type="domain" description="Death" evidence="3">
    <location>
        <begin position="961"/>
        <end position="1026"/>
    </location>
</feature>
<dbReference type="CDD" id="cd08311">
    <property type="entry name" value="Death_p75NR"/>
    <property type="match status" value="1"/>
</dbReference>
<sequence>MDALILKTDFNHNDEEKHENFRDAMDEWSSSHMEESGLKDLVKGLNALADRLTGKDIPDLGSEGWEQAEYAFNEINNIAIHNISREAVQASEFHEPYYNFILRYMEFGPGTIHMRIISECLEDSYLELNTYLKSLKGQKLNRLLAALTKDIRPKEMVGKSEFAEKYDQYISQFEREVFTSEMIQENLKVFLDFYTHLSLDFLDEEEDACETMGSLGEQIYRALDDPWEKFKDIPVIKLYFQRLTTLFKSPNFPSHERALRVVKEYTSNICPSLGTQGLVLELYEDIIDLAVAVSHCSFSDKDLLVRIFNSCVDFFRKLEDQHIAKKPDVFKAVAKKYTEAIEKLDFQFLSEENFADKIADDVLRKAYAKNKTLDGLWVSLIVPLLKRPCIETMRACQTIVSESDTVKWKEHPETARELFDVIASLHLPEKYKDDENKKERYLKTVISITKAFLEGLKKAKMLKEYGEKMLSLVLTCIEMNDVLMFELGEEIGDRTELNIKESKKAIMDAMKRFLAIIKSEEYPWEEEWDLQRAAEKVVDCVVGPVKDTKTYTIEEIKVFLSVCEACQEYDPIAADSGKFPSARGLIYMKTMNGVIEWLKPVDRYDLLSKLFPGMLKSFEENDEVFTMINSKYFTDFGEVKSGQVIAAPHLGQIIQIYLDQDCEPLIRAITAIYPSNPKALTLHYSQLMSQMLDSGDTSKVTNLALLFHIASKMQPDIFIEKDMGAILVKSKEDMGNQVTLLQILEELCKRRPEAMVKHIDKLMDTSGLNPMLSSWINNMISSLALHDKKVAPKALDFLFKSVRTNQDKANLLTSLNAARIIGFKYPDLLKPRRSEVENLQIADADGQSLQQTILDMIDGKTPDDLRKQLEGQQDELNDLVGRVEETEDAIAEVRSDVDRQGQELDTVKNEVNEQGQKLDQVEETVEETVAKVEEIDQKTLSHAPYWSRDVSKLLNPESEHDWRLLSSRLGYSNDDIRSWAQQADPCMAMLNEWYATRKTSEASFAILTQLQEMNRMDAAIIVENAMKNAEAVVEDEDFEYASPPPIFISYQWGHQEEVKLLKQHLEMAGYECWLDIGQMGGGDKLFEKIDNGIRAAKVVISCVTEKYAKSPNCNREVNLSVGLNKSLIPLLMEKCVWPPPGSMGPIFSEFLFIRFYQRAGEELDDQRYWPGDKFQELLMQLSMLGLPPDEGKIQPVYRNWWMPKVEEIKIDKSKTRGGGKGSQKQQEELDKQAAESPDVFISYQWGKQPNIIKLYERLTSLGFTCWLDIKQMGGGDSLYDKIDRGVRGSRVVLSCVTQKYSLSANCRREVSLADALKKPLVPLLLEKMTWPPAGPMSMVMTQLLYIDFAQEKAQTEWSGPKFQELLDKINEHAPELAAKTEEKKETTSESDKKPGPTSSDTGKSVQFKSGKREPSHESIDNKSQKREFEPEPANKALKSDQKVVVEPVQSKLDNEDSSKKSSKEQREKENIVPFGKVPEKEERMTVEEKSATPAAASVRRTTVKTKQQKPHEPSPPPSRQKLVESHPPPSQQKPERPRPPPSQRKQEKPRPPPSQQKQEGGLRPPPSQQKSNSKHTQRPISQQSSSSQLSKTSSGTAARSNKTESKTSENGKGAIRPPPSQQSSQGGPWSRPSAVFQSGQSRPPPQKARSVSPRKATEAKSSPQSKPASGKNQERSEQTPSPEKKDISSPSKQERSPSPQKPSKPPKSSSCTTL</sequence>
<reference evidence="6" key="1">
    <citation type="submission" date="2025-08" db="UniProtKB">
        <authorList>
            <consortium name="RefSeq"/>
        </authorList>
    </citation>
    <scope>IDENTIFICATION</scope>
</reference>
<feature type="compositionally biased region" description="Basic and acidic residues" evidence="2">
    <location>
        <begin position="1672"/>
        <end position="1695"/>
    </location>
</feature>
<dbReference type="PANTHER" id="PTHR47508:SF1">
    <property type="entry name" value="NON-SPECIFIC SERINE_THREONINE PROTEIN KINASE"/>
    <property type="match status" value="1"/>
</dbReference>
<accession>A0ABM0ZZM9</accession>
<dbReference type="GeneID" id="101855561"/>
<name>A0ABM0ZZM9_APLCA</name>
<dbReference type="InterPro" id="IPR011029">
    <property type="entry name" value="DEATH-like_dom_sf"/>
</dbReference>
<dbReference type="PANTHER" id="PTHR47508">
    <property type="entry name" value="SAM DOMAIN-CONTAINING PROTEIN-RELATED"/>
    <property type="match status" value="1"/>
</dbReference>
<gene>
    <name evidence="6" type="primary">LOC101855561</name>
</gene>
<dbReference type="RefSeq" id="XP_012937829.1">
    <property type="nucleotide sequence ID" value="XM_013082375.2"/>
</dbReference>
<keyword evidence="5" id="KW-1185">Reference proteome</keyword>
<feature type="region of interest" description="Disordered" evidence="2">
    <location>
        <begin position="1376"/>
        <end position="1714"/>
    </location>
</feature>
<dbReference type="InterPro" id="IPR000157">
    <property type="entry name" value="TIR_dom"/>
</dbReference>
<feature type="compositionally biased region" description="Basic and acidic residues" evidence="2">
    <location>
        <begin position="1452"/>
        <end position="1470"/>
    </location>
</feature>
<dbReference type="InterPro" id="IPR000488">
    <property type="entry name" value="Death_dom"/>
</dbReference>
<dbReference type="Gene3D" id="3.40.50.10140">
    <property type="entry name" value="Toll/interleukin-1 receptor homology (TIR) domain"/>
    <property type="match status" value="2"/>
</dbReference>
<dbReference type="SUPFAM" id="SSF47986">
    <property type="entry name" value="DEATH domain"/>
    <property type="match status" value="1"/>
</dbReference>
<feature type="compositionally biased region" description="Basic and acidic residues" evidence="2">
    <location>
        <begin position="1477"/>
        <end position="1490"/>
    </location>
</feature>
<dbReference type="Pfam" id="PF13676">
    <property type="entry name" value="TIR_2"/>
    <property type="match status" value="2"/>
</dbReference>
<dbReference type="PROSITE" id="PS50104">
    <property type="entry name" value="TIR"/>
    <property type="match status" value="1"/>
</dbReference>
<proteinExistence type="predicted"/>